<organism evidence="1">
    <name type="scientific">Candidatus Kentrum eta</name>
    <dbReference type="NCBI Taxonomy" id="2126337"/>
    <lineage>
        <taxon>Bacteria</taxon>
        <taxon>Pseudomonadati</taxon>
        <taxon>Pseudomonadota</taxon>
        <taxon>Gammaproteobacteria</taxon>
        <taxon>Candidatus Kentrum</taxon>
    </lineage>
</organism>
<evidence type="ECO:0000313" key="3">
    <source>
        <dbReference type="EMBL" id="VFK01208.1"/>
    </source>
</evidence>
<accession>A0A450UMZ9</accession>
<proteinExistence type="predicted"/>
<dbReference type="EMBL" id="CAADFG010000063">
    <property type="protein sequence ID" value="VFJ93903.1"/>
    <property type="molecule type" value="Genomic_DNA"/>
</dbReference>
<dbReference type="Pfam" id="PF12784">
    <property type="entry name" value="PDDEXK_2"/>
    <property type="match status" value="1"/>
</dbReference>
<name>A0A450UMZ9_9GAMM</name>
<reference evidence="1" key="1">
    <citation type="submission" date="2019-02" db="EMBL/GenBank/DDBJ databases">
        <authorList>
            <person name="Gruber-Vodicka R. H."/>
            <person name="Seah K. B. B."/>
        </authorList>
    </citation>
    <scope>NUCLEOTIDE SEQUENCE</scope>
    <source>
        <strain evidence="3">BECK_SA2B12</strain>
        <strain evidence="1">BECK_SA2B15</strain>
        <strain evidence="2">BECK_SA2B20</strain>
    </source>
</reference>
<evidence type="ECO:0000313" key="2">
    <source>
        <dbReference type="EMBL" id="VFJ94682.1"/>
    </source>
</evidence>
<gene>
    <name evidence="1" type="ORF">BECKH772A_GA0070896_100638</name>
    <name evidence="2" type="ORF">BECKH772B_GA0070898_100658</name>
    <name evidence="3" type="ORF">BECKH772C_GA0070978_100608</name>
</gene>
<dbReference type="InterPro" id="IPR010106">
    <property type="entry name" value="RpnA"/>
</dbReference>
<evidence type="ECO:0008006" key="4">
    <source>
        <dbReference type="Google" id="ProtNLM"/>
    </source>
</evidence>
<dbReference type="EMBL" id="CAADFJ010000060">
    <property type="protein sequence ID" value="VFK01208.1"/>
    <property type="molecule type" value="Genomic_DNA"/>
</dbReference>
<dbReference type="PANTHER" id="PTHR41317:SF1">
    <property type="entry name" value="PD-(D_E)XK NUCLEASE FAMILY TRANSPOSASE"/>
    <property type="match status" value="1"/>
</dbReference>
<dbReference type="EMBL" id="CAADFI010000065">
    <property type="protein sequence ID" value="VFJ94682.1"/>
    <property type="molecule type" value="Genomic_DNA"/>
</dbReference>
<dbReference type="PANTHER" id="PTHR41317">
    <property type="entry name" value="PD-(D_E)XK NUCLEASE FAMILY TRANSPOSASE"/>
    <property type="match status" value="1"/>
</dbReference>
<protein>
    <recommendedName>
        <fullName evidence="4">Rpn family recombination-promoting nuclease/putative transposase</fullName>
    </recommendedName>
</protein>
<dbReference type="AlphaFoldDB" id="A0A450UMZ9"/>
<evidence type="ECO:0000313" key="1">
    <source>
        <dbReference type="EMBL" id="VFJ93903.1"/>
    </source>
</evidence>
<sequence>MPIEEKLIRFDWAIKTLLREKANFDVLEGFLSALLGEAITIEQILEGESNARENRKYNRVDLLVHDAKGRKLIIEVQNQHEGDYMERLLFGTAKVIVENLPLGADYHRIAKVISISILYSNLGVGDDYVYYGTTEFRGLHTGHPLEARRRVAVPQGGFVLQSKNVFPEYYLINVERFEDTIQSDLDEWIYMLKYSAAREDFRSSNMDKAREKLALMKMPPEERRRYERYVESVVIERDMFRTAKEDGLVEGYRKGREAGREEERKAIARSLKQTGMDSARIAAITGLAEEELA</sequence>
<dbReference type="NCBIfam" id="TIGR01784">
    <property type="entry name" value="T_den_put_tspse"/>
    <property type="match status" value="1"/>
</dbReference>